<proteinExistence type="predicted"/>
<protein>
    <submittedName>
        <fullName evidence="1">Uncharacterized protein</fullName>
    </submittedName>
</protein>
<dbReference type="EMBL" id="JAPZBO010000008">
    <property type="protein sequence ID" value="KAJ5307088.1"/>
    <property type="molecule type" value="Genomic_DNA"/>
</dbReference>
<comment type="caution">
    <text evidence="1">The sequence shown here is derived from an EMBL/GenBank/DDBJ whole genome shotgun (WGS) entry which is preliminary data.</text>
</comment>
<reference evidence="1" key="2">
    <citation type="journal article" date="2023" name="IMA Fungus">
        <title>Comparative genomic study of the Penicillium genus elucidates a diverse pangenome and 15 lateral gene transfer events.</title>
        <authorList>
            <person name="Petersen C."/>
            <person name="Sorensen T."/>
            <person name="Nielsen M.R."/>
            <person name="Sondergaard T.E."/>
            <person name="Sorensen J.L."/>
            <person name="Fitzpatrick D.A."/>
            <person name="Frisvad J.C."/>
            <person name="Nielsen K.L."/>
        </authorList>
    </citation>
    <scope>NUCLEOTIDE SEQUENCE</scope>
    <source>
        <strain evidence="1">IBT 21472</strain>
    </source>
</reference>
<organism evidence="1 2">
    <name type="scientific">Penicillium atrosanguineum</name>
    <dbReference type="NCBI Taxonomy" id="1132637"/>
    <lineage>
        <taxon>Eukaryota</taxon>
        <taxon>Fungi</taxon>
        <taxon>Dikarya</taxon>
        <taxon>Ascomycota</taxon>
        <taxon>Pezizomycotina</taxon>
        <taxon>Eurotiomycetes</taxon>
        <taxon>Eurotiomycetidae</taxon>
        <taxon>Eurotiales</taxon>
        <taxon>Aspergillaceae</taxon>
        <taxon>Penicillium</taxon>
    </lineage>
</organism>
<dbReference type="AlphaFoldDB" id="A0A9W9PSI3"/>
<dbReference type="Proteomes" id="UP001147746">
    <property type="component" value="Unassembled WGS sequence"/>
</dbReference>
<gene>
    <name evidence="1" type="ORF">N7476_007744</name>
</gene>
<sequence length="142" mass="16258">MSQQSIGKEAEAFQWKLEPWAANLRTDREPATRNGFLEYWLTICNLCPDISVLVNNPSRFHQDRSWTPAESLITCLDHLEQLDFITNNEFTFISSSSKFWPQYYLATGGGIQCAPYRSQKTALPPRGLEELQFGINVLQLSL</sequence>
<keyword evidence="2" id="KW-1185">Reference proteome</keyword>
<name>A0A9W9PSI3_9EURO</name>
<evidence type="ECO:0000313" key="1">
    <source>
        <dbReference type="EMBL" id="KAJ5307088.1"/>
    </source>
</evidence>
<reference evidence="1" key="1">
    <citation type="submission" date="2022-12" db="EMBL/GenBank/DDBJ databases">
        <authorList>
            <person name="Petersen C."/>
        </authorList>
    </citation>
    <scope>NUCLEOTIDE SEQUENCE</scope>
    <source>
        <strain evidence="1">IBT 21472</strain>
    </source>
</reference>
<accession>A0A9W9PSI3</accession>
<evidence type="ECO:0000313" key="2">
    <source>
        <dbReference type="Proteomes" id="UP001147746"/>
    </source>
</evidence>